<dbReference type="FunFam" id="3.30.420.10:FF:000032">
    <property type="entry name" value="Retrovirus-related Pol polyprotein from transposon 297-like Protein"/>
    <property type="match status" value="2"/>
</dbReference>
<dbReference type="STRING" id="67767.A0A0J7KL88"/>
<keyword evidence="3" id="KW-0808">Transferase</keyword>
<dbReference type="PaxDb" id="67767-A0A0J7KL88"/>
<dbReference type="FunFam" id="3.10.20.370:FF:000001">
    <property type="entry name" value="Retrovirus-related Pol polyprotein from transposon 17.6-like protein"/>
    <property type="match status" value="2"/>
</dbReference>
<reference evidence="11 12" key="1">
    <citation type="submission" date="2015-04" db="EMBL/GenBank/DDBJ databases">
        <title>Lasius niger genome sequencing.</title>
        <authorList>
            <person name="Konorov E.A."/>
            <person name="Nikitin M.A."/>
            <person name="Kirill M.V."/>
            <person name="Chang P."/>
        </authorList>
    </citation>
    <scope>NUCLEOTIDE SEQUENCE [LARGE SCALE GENOMIC DNA]</scope>
    <source>
        <tissue evidence="11">Whole</tissue>
    </source>
</reference>
<dbReference type="OrthoDB" id="7701233at2759"/>
<feature type="domain" description="Integrase catalytic" evidence="10">
    <location>
        <begin position="1446"/>
        <end position="1605"/>
    </location>
</feature>
<dbReference type="InterPro" id="IPR001584">
    <property type="entry name" value="Integrase_cat-core"/>
</dbReference>
<dbReference type="PROSITE" id="PS50878">
    <property type="entry name" value="RT_POL"/>
    <property type="match status" value="1"/>
</dbReference>
<dbReference type="InterPro" id="IPR043128">
    <property type="entry name" value="Rev_trsase/Diguanyl_cyclase"/>
</dbReference>
<dbReference type="GO" id="GO:0042575">
    <property type="term" value="C:DNA polymerase complex"/>
    <property type="evidence" value="ECO:0007669"/>
    <property type="project" value="UniProtKB-ARBA"/>
</dbReference>
<dbReference type="InterPro" id="IPR012337">
    <property type="entry name" value="RNaseH-like_sf"/>
</dbReference>
<dbReference type="PANTHER" id="PTHR37984">
    <property type="entry name" value="PROTEIN CBG26694"/>
    <property type="match status" value="1"/>
</dbReference>
<dbReference type="Pfam" id="PF00078">
    <property type="entry name" value="RVT_1"/>
    <property type="match status" value="2"/>
</dbReference>
<keyword evidence="8" id="KW-0695">RNA-directed DNA polymerase</keyword>
<dbReference type="InterPro" id="IPR036397">
    <property type="entry name" value="RNaseH_sf"/>
</dbReference>
<dbReference type="Gene3D" id="1.10.340.70">
    <property type="match status" value="2"/>
</dbReference>
<dbReference type="Gene3D" id="3.10.20.370">
    <property type="match status" value="2"/>
</dbReference>
<dbReference type="InterPro" id="IPR041588">
    <property type="entry name" value="Integrase_H2C2"/>
</dbReference>
<dbReference type="EC" id="2.7.7.49" evidence="1"/>
<dbReference type="GO" id="GO:0015074">
    <property type="term" value="P:DNA integration"/>
    <property type="evidence" value="ECO:0007669"/>
    <property type="project" value="InterPro"/>
</dbReference>
<dbReference type="PROSITE" id="PS50994">
    <property type="entry name" value="INTEGRASE"/>
    <property type="match status" value="2"/>
</dbReference>
<dbReference type="GO" id="GO:0004519">
    <property type="term" value="F:endonuclease activity"/>
    <property type="evidence" value="ECO:0007669"/>
    <property type="project" value="UniProtKB-KW"/>
</dbReference>
<dbReference type="SUPFAM" id="SSF53098">
    <property type="entry name" value="Ribonuclease H-like"/>
    <property type="match status" value="2"/>
</dbReference>
<dbReference type="Gene3D" id="3.10.10.10">
    <property type="entry name" value="HIV Type 1 Reverse Transcriptase, subunit A, domain 1"/>
    <property type="match status" value="1"/>
</dbReference>
<dbReference type="InterPro" id="IPR050951">
    <property type="entry name" value="Retrovirus_Pol_polyprotein"/>
</dbReference>
<keyword evidence="7" id="KW-0378">Hydrolase</keyword>
<dbReference type="CDD" id="cd01647">
    <property type="entry name" value="RT_LTR"/>
    <property type="match status" value="2"/>
</dbReference>
<evidence type="ECO:0000256" key="7">
    <source>
        <dbReference type="ARBA" id="ARBA00022801"/>
    </source>
</evidence>
<evidence type="ECO:0000256" key="8">
    <source>
        <dbReference type="ARBA" id="ARBA00022918"/>
    </source>
</evidence>
<dbReference type="Gene3D" id="3.30.70.270">
    <property type="match status" value="5"/>
</dbReference>
<evidence type="ECO:0000256" key="5">
    <source>
        <dbReference type="ARBA" id="ARBA00022722"/>
    </source>
</evidence>
<keyword evidence="2" id="KW-0645">Protease</keyword>
<dbReference type="InterPro" id="IPR041373">
    <property type="entry name" value="RT_RNaseH"/>
</dbReference>
<evidence type="ECO:0000313" key="12">
    <source>
        <dbReference type="Proteomes" id="UP000036403"/>
    </source>
</evidence>
<dbReference type="FunFam" id="3.10.10.10:FF:000007">
    <property type="entry name" value="Retrovirus-related Pol polyprotein from transposon 17.6-like Protein"/>
    <property type="match status" value="1"/>
</dbReference>
<comment type="caution">
    <text evidence="11">The sequence shown here is derived from an EMBL/GenBank/DDBJ whole genome shotgun (WGS) entry which is preliminary data.</text>
</comment>
<evidence type="ECO:0000256" key="6">
    <source>
        <dbReference type="ARBA" id="ARBA00022759"/>
    </source>
</evidence>
<dbReference type="Proteomes" id="UP000036403">
    <property type="component" value="Unassembled WGS sequence"/>
</dbReference>
<dbReference type="Gene3D" id="3.30.420.10">
    <property type="entry name" value="Ribonuclease H-like superfamily/Ribonuclease H"/>
    <property type="match status" value="2"/>
</dbReference>
<evidence type="ECO:0000256" key="4">
    <source>
        <dbReference type="ARBA" id="ARBA00022695"/>
    </source>
</evidence>
<sequence length="1739" mass="201445">MKCQGVIEESCSPWVSPVVLVKKKDGSIRFCVDFRKLNSVTIKDSYPLPRINDILDRLSGNSWFSTLDLKSGYWQVKVSPEDKEKTAFSIGNGLLQFTLRKAGLKVNPKKCNLLDTKVKYLGHVVSEEGITTDPEKISAVENWPIPNTKKQVRSFLGFSSYYRNWDENCQNAFEILKKELISSPILSFPLEKGEFILDTDASNHGIGAVLSQIQEGSERVIAYFSRVFNKAERNYCVTRRELLAIVDAIKSFHHYLYGQKFLIRTDHTSLRWLMSFRDLEGQLARWIERLQQYDFEVIYRKGKVHKNADGLSRRPCEEDSCNYCARIETKEGKVVNRIVFEIDKQQEWRLEQLKDPIVSIFLLGKEIGKRPEKRELERNETARIYFNYWESLFVENGVLYKKWISSNLKINIFQIIVPEKKIQEILKEAHDSPSGGHFGINKTLDRIRKRFYWATCKKDVENWCNSCEICIARKGPSDKGKTPMQIYNVGAPFERMQMDILGPLPVTSSGNKYLLVIIDCFTKWVEAFPLKNIRATTVAETFVQQIVTRYGVPLELHTDQGKNFDSKLFLELACLLGIRKTRTTPLHPQSDGQVERQQRTILDYLAKFISENQRDWDRWIPMYLLAYRSSKHGTTGATPAELCFARDLRLPIDLLRGTLPWKESGQTISNYVEKLQGKLGKLHENARHHMEIRSSKMKSYYDRKVREISFNEGQKNNFLKYPTGERVSIKYKIKVKIDIGKFSEEIEVFVADIVDECLLGVDFLLKVGLEGIFYSTFGNGTENGFKELECARIVNFEEKVPHKLEDLYKKNNLNLNEAQKRDLVEFLEEFQDVFSEEIVTGNCDVIEHKINLKESSPIKQTPRRIPIHMRGEVNKILEEMKCQGVIEESCSPWVSPVVLVKKKDGSIRFCVDFRKLNSVTIKDSYPLPRINDILDRLSGNSWFSTLDLKSGYWQVKVSPEDKEKTAFSIGNGLLQFTVMPFGLCNAPATFERLMERILQNNLMKICLVYLDDIIIFGKTFSEIINNLRNIFLQLRKAGLKVNPKKCNLLDTKVKYLGHVVSEEGITTDPEKISAVENWPIPNTKKQVRSFLGFSSYYRKFVKGFSLLAKPLYVLTENNVKFSWDENCQNAFEILKKELISSPILSFPLEKGEFILDTDASNHGIGAVLSQIQEGSERVIAYFSRVFNKAERNYCVTRRELLAIVDAIKSFHHYLYGQKFLIRTDHTSLRWLMSFRDLEGQLARWIERLQQYDFEVIYRKGKVHKNADGLSRRPCEEDSCNYCARIETKEGKVVNRIVFEIDKQQEWRLEQLKDPIVSIFLLGKEIGKRPEKRELERNETARIYFNYWESLFVENGVLYKKWISSNLKINIFQIIVPEKKIQEILKEAHDSPSGGHFGINKTLDRIRKRFYWATCKKDVENWCNSCEICIARKGPSDKGKTPMQIYNVGAPFERMQMDILGPLPVTSSGNKYLLVIIDCFTKWVEAFPLKNIRATTVAETFVQQIVTRYGVPLELHTDQGKNFDSKLFLELACLLGIRKTRTTPLHPQSDGQVERQQRTILDYLAKFISENQRDWDRWIPMYLLAYRSSKHGTTGATPAELCFARDLRLPIDLLRGTLPWKESGQTISNYVEKLQGKLGKLHENARHHMEIRSSKMKSYYDRKVREISFNEGQKTFHFHKMNLSKKISLFRTPEEINSKKTTSLAVLCCGFSARLWANAEVGTRGSFNQRDHRIIPPPLV</sequence>
<evidence type="ECO:0000313" key="11">
    <source>
        <dbReference type="EMBL" id="KMQ91001.1"/>
    </source>
</evidence>
<evidence type="ECO:0000259" key="10">
    <source>
        <dbReference type="PROSITE" id="PS50994"/>
    </source>
</evidence>
<proteinExistence type="predicted"/>
<dbReference type="GO" id="GO:0003964">
    <property type="term" value="F:RNA-directed DNA polymerase activity"/>
    <property type="evidence" value="ECO:0007669"/>
    <property type="project" value="UniProtKB-KW"/>
</dbReference>
<dbReference type="EMBL" id="LBMM01006026">
    <property type="protein sequence ID" value="KMQ91001.1"/>
    <property type="molecule type" value="Genomic_DNA"/>
</dbReference>
<dbReference type="FunFam" id="1.10.340.70:FF:000001">
    <property type="entry name" value="Retrovirus-related Pol polyprotein from transposon gypsy-like Protein"/>
    <property type="match status" value="2"/>
</dbReference>
<protein>
    <recommendedName>
        <fullName evidence="1">RNA-directed DNA polymerase</fullName>
        <ecNumber evidence="1">2.7.7.49</ecNumber>
    </recommendedName>
</protein>
<organism evidence="11 12">
    <name type="scientific">Lasius niger</name>
    <name type="common">Black garden ant</name>
    <dbReference type="NCBI Taxonomy" id="67767"/>
    <lineage>
        <taxon>Eukaryota</taxon>
        <taxon>Metazoa</taxon>
        <taxon>Ecdysozoa</taxon>
        <taxon>Arthropoda</taxon>
        <taxon>Hexapoda</taxon>
        <taxon>Insecta</taxon>
        <taxon>Pterygota</taxon>
        <taxon>Neoptera</taxon>
        <taxon>Endopterygota</taxon>
        <taxon>Hymenoptera</taxon>
        <taxon>Apocrita</taxon>
        <taxon>Aculeata</taxon>
        <taxon>Formicoidea</taxon>
        <taxon>Formicidae</taxon>
        <taxon>Formicinae</taxon>
        <taxon>Lasius</taxon>
        <taxon>Lasius</taxon>
    </lineage>
</organism>
<evidence type="ECO:0000259" key="9">
    <source>
        <dbReference type="PROSITE" id="PS50878"/>
    </source>
</evidence>
<feature type="domain" description="Integrase catalytic" evidence="10">
    <location>
        <begin position="488"/>
        <end position="647"/>
    </location>
</feature>
<dbReference type="Pfam" id="PF17921">
    <property type="entry name" value="Integrase_H2C2"/>
    <property type="match status" value="2"/>
</dbReference>
<dbReference type="CDD" id="cd09274">
    <property type="entry name" value="RNase_HI_RT_Ty3"/>
    <property type="match status" value="2"/>
</dbReference>
<dbReference type="Pfam" id="PF17917">
    <property type="entry name" value="RT_RNaseH"/>
    <property type="match status" value="2"/>
</dbReference>
<dbReference type="InterPro" id="IPR043502">
    <property type="entry name" value="DNA/RNA_pol_sf"/>
</dbReference>
<evidence type="ECO:0000256" key="3">
    <source>
        <dbReference type="ARBA" id="ARBA00022679"/>
    </source>
</evidence>
<keyword evidence="6" id="KW-0255">Endonuclease</keyword>
<keyword evidence="4" id="KW-0548">Nucleotidyltransferase</keyword>
<dbReference type="SUPFAM" id="SSF56672">
    <property type="entry name" value="DNA/RNA polymerases"/>
    <property type="match status" value="2"/>
</dbReference>
<dbReference type="FunFam" id="3.30.70.270:FF:000020">
    <property type="entry name" value="Transposon Tf2-6 polyprotein-like Protein"/>
    <property type="match status" value="1"/>
</dbReference>
<evidence type="ECO:0000256" key="2">
    <source>
        <dbReference type="ARBA" id="ARBA00022670"/>
    </source>
</evidence>
<dbReference type="Pfam" id="PF00665">
    <property type="entry name" value="rve"/>
    <property type="match status" value="2"/>
</dbReference>
<keyword evidence="12" id="KW-1185">Reference proteome</keyword>
<gene>
    <name evidence="11" type="ORF">RF55_9183</name>
</gene>
<dbReference type="GO" id="GO:0006508">
    <property type="term" value="P:proteolysis"/>
    <property type="evidence" value="ECO:0007669"/>
    <property type="project" value="UniProtKB-KW"/>
</dbReference>
<evidence type="ECO:0000256" key="1">
    <source>
        <dbReference type="ARBA" id="ARBA00012493"/>
    </source>
</evidence>
<keyword evidence="5" id="KW-0540">Nuclease</keyword>
<dbReference type="GO" id="GO:0003676">
    <property type="term" value="F:nucleic acid binding"/>
    <property type="evidence" value="ECO:0007669"/>
    <property type="project" value="InterPro"/>
</dbReference>
<dbReference type="InterPro" id="IPR000477">
    <property type="entry name" value="RT_dom"/>
</dbReference>
<accession>A0A0J7KL88</accession>
<dbReference type="GO" id="GO:0008233">
    <property type="term" value="F:peptidase activity"/>
    <property type="evidence" value="ECO:0007669"/>
    <property type="project" value="UniProtKB-KW"/>
</dbReference>
<feature type="domain" description="Reverse transcriptase" evidence="9">
    <location>
        <begin position="881"/>
        <end position="1060"/>
    </location>
</feature>
<name>A0A0J7KL88_LASNI</name>
<dbReference type="PANTHER" id="PTHR37984:SF5">
    <property type="entry name" value="PROTEIN NYNRIN-LIKE"/>
    <property type="match status" value="1"/>
</dbReference>